<keyword evidence="7" id="KW-1185">Reference proteome</keyword>
<reference evidence="6 7" key="1">
    <citation type="submission" date="2019-10" db="EMBL/GenBank/DDBJ databases">
        <title>Glycomyces albidus sp. nov., a novel actinomycete isolated from rhizosphere soil of wheat (Triticum aestivum L.).</title>
        <authorList>
            <person name="Qian L."/>
        </authorList>
    </citation>
    <scope>NUCLEOTIDE SEQUENCE [LARGE SCALE GENOMIC DNA]</scope>
    <source>
        <strain evidence="6 7">NEAU-7082</strain>
    </source>
</reference>
<evidence type="ECO:0000256" key="4">
    <source>
        <dbReference type="PROSITE-ProRule" id="PRU00335"/>
    </source>
</evidence>
<evidence type="ECO:0000256" key="1">
    <source>
        <dbReference type="ARBA" id="ARBA00023015"/>
    </source>
</evidence>
<dbReference type="GO" id="GO:0000976">
    <property type="term" value="F:transcription cis-regulatory region binding"/>
    <property type="evidence" value="ECO:0007669"/>
    <property type="project" value="TreeGrafter"/>
</dbReference>
<dbReference type="PANTHER" id="PTHR30055">
    <property type="entry name" value="HTH-TYPE TRANSCRIPTIONAL REGULATOR RUTR"/>
    <property type="match status" value="1"/>
</dbReference>
<evidence type="ECO:0000256" key="3">
    <source>
        <dbReference type="ARBA" id="ARBA00023163"/>
    </source>
</evidence>
<accession>A0A6L5G995</accession>
<keyword evidence="3" id="KW-0804">Transcription</keyword>
<dbReference type="PANTHER" id="PTHR30055:SF234">
    <property type="entry name" value="HTH-TYPE TRANSCRIPTIONAL REGULATOR BETI"/>
    <property type="match status" value="1"/>
</dbReference>
<dbReference type="InterPro" id="IPR036271">
    <property type="entry name" value="Tet_transcr_reg_TetR-rel_C_sf"/>
</dbReference>
<dbReference type="SUPFAM" id="SSF48498">
    <property type="entry name" value="Tetracyclin repressor-like, C-terminal domain"/>
    <property type="match status" value="1"/>
</dbReference>
<feature type="DNA-binding region" description="H-T-H motif" evidence="4">
    <location>
        <begin position="36"/>
        <end position="55"/>
    </location>
</feature>
<feature type="domain" description="HTH tetR-type" evidence="5">
    <location>
        <begin position="14"/>
        <end position="73"/>
    </location>
</feature>
<sequence>MPPEAERALRADAARNVKRLLDAARAVFAEQGPDATLEAVAERAGVGIRTLFRHFPHKEALVRTALRQTVTERLPPILYRTPDYDPRAAIRIVMEAVLVIVERERNTLAAAANPAALTAAIVEPASAPLADLTEQAKREGTIRSDVTGDDVVRVLGLLTNILWLMPEGGDGWRRYLVLLCDAFDPGSATPLPPA</sequence>
<dbReference type="PRINTS" id="PR00455">
    <property type="entry name" value="HTHTETR"/>
</dbReference>
<evidence type="ECO:0000313" key="7">
    <source>
        <dbReference type="Proteomes" id="UP000477750"/>
    </source>
</evidence>
<dbReference type="Proteomes" id="UP000477750">
    <property type="component" value="Unassembled WGS sequence"/>
</dbReference>
<dbReference type="GO" id="GO:0003700">
    <property type="term" value="F:DNA-binding transcription factor activity"/>
    <property type="evidence" value="ECO:0007669"/>
    <property type="project" value="TreeGrafter"/>
</dbReference>
<dbReference type="Pfam" id="PF00440">
    <property type="entry name" value="TetR_N"/>
    <property type="match status" value="1"/>
</dbReference>
<proteinExistence type="predicted"/>
<dbReference type="RefSeq" id="WP_153025433.1">
    <property type="nucleotide sequence ID" value="NZ_WIAO01000012.1"/>
</dbReference>
<comment type="caution">
    <text evidence="6">The sequence shown here is derived from an EMBL/GenBank/DDBJ whole genome shotgun (WGS) entry which is preliminary data.</text>
</comment>
<dbReference type="SUPFAM" id="SSF46689">
    <property type="entry name" value="Homeodomain-like"/>
    <property type="match status" value="1"/>
</dbReference>
<organism evidence="6 7">
    <name type="scientific">Glycomyces albidus</name>
    <dbReference type="NCBI Taxonomy" id="2656774"/>
    <lineage>
        <taxon>Bacteria</taxon>
        <taxon>Bacillati</taxon>
        <taxon>Actinomycetota</taxon>
        <taxon>Actinomycetes</taxon>
        <taxon>Glycomycetales</taxon>
        <taxon>Glycomycetaceae</taxon>
        <taxon>Glycomyces</taxon>
    </lineage>
</organism>
<keyword evidence="2 4" id="KW-0238">DNA-binding</keyword>
<gene>
    <name evidence="6" type="ORF">GFD30_11915</name>
</gene>
<evidence type="ECO:0000313" key="6">
    <source>
        <dbReference type="EMBL" id="MQM26269.1"/>
    </source>
</evidence>
<dbReference type="PROSITE" id="PS50977">
    <property type="entry name" value="HTH_TETR_2"/>
    <property type="match status" value="1"/>
</dbReference>
<keyword evidence="1" id="KW-0805">Transcription regulation</keyword>
<name>A0A6L5G995_9ACTN</name>
<dbReference type="Gene3D" id="1.10.357.10">
    <property type="entry name" value="Tetracycline Repressor, domain 2"/>
    <property type="match status" value="1"/>
</dbReference>
<dbReference type="AlphaFoldDB" id="A0A6L5G995"/>
<protein>
    <submittedName>
        <fullName evidence="6">TetR family transcriptional regulator</fullName>
    </submittedName>
</protein>
<dbReference type="InterPro" id="IPR050109">
    <property type="entry name" value="HTH-type_TetR-like_transc_reg"/>
</dbReference>
<dbReference type="InterPro" id="IPR009057">
    <property type="entry name" value="Homeodomain-like_sf"/>
</dbReference>
<evidence type="ECO:0000256" key="2">
    <source>
        <dbReference type="ARBA" id="ARBA00023125"/>
    </source>
</evidence>
<evidence type="ECO:0000259" key="5">
    <source>
        <dbReference type="PROSITE" id="PS50977"/>
    </source>
</evidence>
<dbReference type="InterPro" id="IPR001647">
    <property type="entry name" value="HTH_TetR"/>
</dbReference>
<dbReference type="EMBL" id="WIAO01000012">
    <property type="protein sequence ID" value="MQM26269.1"/>
    <property type="molecule type" value="Genomic_DNA"/>
</dbReference>